<dbReference type="HAMAP" id="MF_00972">
    <property type="entry name" value="tRNA_aden_deaminase"/>
    <property type="match status" value="1"/>
</dbReference>
<dbReference type="InterPro" id="IPR058535">
    <property type="entry name" value="MafB19-deam"/>
</dbReference>
<comment type="catalytic activity">
    <reaction evidence="6 7">
        <text>adenosine(34) in tRNA + H2O + H(+) = inosine(34) in tRNA + NH4(+)</text>
        <dbReference type="Rhea" id="RHEA:43168"/>
        <dbReference type="Rhea" id="RHEA-COMP:10373"/>
        <dbReference type="Rhea" id="RHEA-COMP:10374"/>
        <dbReference type="ChEBI" id="CHEBI:15377"/>
        <dbReference type="ChEBI" id="CHEBI:15378"/>
        <dbReference type="ChEBI" id="CHEBI:28938"/>
        <dbReference type="ChEBI" id="CHEBI:74411"/>
        <dbReference type="ChEBI" id="CHEBI:82852"/>
        <dbReference type="EC" id="3.5.4.33"/>
    </reaction>
</comment>
<feature type="binding site" evidence="7">
    <location>
        <position position="59"/>
    </location>
    <ligand>
        <name>Zn(2+)</name>
        <dbReference type="ChEBI" id="CHEBI:29105"/>
        <note>catalytic</note>
    </ligand>
</feature>
<dbReference type="InterPro" id="IPR002125">
    <property type="entry name" value="CMP_dCMP_dom"/>
</dbReference>
<dbReference type="Proteomes" id="UP000062160">
    <property type="component" value="Unassembled WGS sequence"/>
</dbReference>
<comment type="subunit">
    <text evidence="1 7">Homodimer.</text>
</comment>
<dbReference type="InterPro" id="IPR028883">
    <property type="entry name" value="tRNA_aden_deaminase"/>
</dbReference>
<dbReference type="GO" id="GO:0052717">
    <property type="term" value="F:tRNA-specific adenosine-34 deaminase activity"/>
    <property type="evidence" value="ECO:0007669"/>
    <property type="project" value="UniProtKB-UniRule"/>
</dbReference>
<dbReference type="GO" id="GO:0002100">
    <property type="term" value="P:tRNA wobble adenosine to inosine editing"/>
    <property type="evidence" value="ECO:0007669"/>
    <property type="project" value="UniProtKB-UniRule"/>
</dbReference>
<comment type="cofactor">
    <cofactor evidence="7">
        <name>Zn(2+)</name>
        <dbReference type="ChEBI" id="CHEBI:29105"/>
    </cofactor>
    <text evidence="7">Binds 1 zinc ion per subunit.</text>
</comment>
<evidence type="ECO:0000256" key="3">
    <source>
        <dbReference type="ARBA" id="ARBA00022723"/>
    </source>
</evidence>
<dbReference type="SUPFAM" id="SSF53927">
    <property type="entry name" value="Cytidine deaminase-like"/>
    <property type="match status" value="1"/>
</dbReference>
<evidence type="ECO:0000256" key="2">
    <source>
        <dbReference type="ARBA" id="ARBA00022694"/>
    </source>
</evidence>
<dbReference type="PANTHER" id="PTHR11079">
    <property type="entry name" value="CYTOSINE DEAMINASE FAMILY MEMBER"/>
    <property type="match status" value="1"/>
</dbReference>
<keyword evidence="5 7" id="KW-0862">Zinc</keyword>
<dbReference type="InterPro" id="IPR016193">
    <property type="entry name" value="Cytidine_deaminase-like"/>
</dbReference>
<evidence type="ECO:0000256" key="4">
    <source>
        <dbReference type="ARBA" id="ARBA00022801"/>
    </source>
</evidence>
<dbReference type="CDD" id="cd01285">
    <property type="entry name" value="nucleoside_deaminase"/>
    <property type="match status" value="1"/>
</dbReference>
<evidence type="ECO:0000256" key="6">
    <source>
        <dbReference type="ARBA" id="ARBA00048045"/>
    </source>
</evidence>
<comment type="function">
    <text evidence="7">Catalyzes the deamination of adenosine to inosine at the wobble position 34 of tRNA(Arg2).</text>
</comment>
<gene>
    <name evidence="7" type="primary">tadA</name>
    <name evidence="9" type="ORF">TSYNT_8166</name>
</gene>
<evidence type="ECO:0000256" key="7">
    <source>
        <dbReference type="HAMAP-Rule" id="MF_00972"/>
    </source>
</evidence>
<evidence type="ECO:0000313" key="10">
    <source>
        <dbReference type="Proteomes" id="UP000062160"/>
    </source>
</evidence>
<dbReference type="AlphaFoldDB" id="A0A0U9HFM1"/>
<dbReference type="STRING" id="224999.GCA_001485475_01666"/>
<keyword evidence="4 7" id="KW-0378">Hydrolase</keyword>
<dbReference type="Pfam" id="PF14437">
    <property type="entry name" value="MafB19-deam"/>
    <property type="match status" value="1"/>
</dbReference>
<dbReference type="EC" id="3.5.4.33" evidence="7"/>
<feature type="binding site" evidence="7">
    <location>
        <position position="92"/>
    </location>
    <ligand>
        <name>Zn(2+)</name>
        <dbReference type="ChEBI" id="CHEBI:29105"/>
        <note>catalytic</note>
    </ligand>
</feature>
<dbReference type="NCBIfam" id="NF008113">
    <property type="entry name" value="PRK10860.1"/>
    <property type="match status" value="1"/>
</dbReference>
<keyword evidence="10" id="KW-1185">Reference proteome</keyword>
<keyword evidence="3 7" id="KW-0479">Metal-binding</keyword>
<dbReference type="FunFam" id="3.40.140.10:FF:000005">
    <property type="entry name" value="tRNA-specific adenosine deaminase"/>
    <property type="match status" value="1"/>
</dbReference>
<feature type="active site" description="Proton donor" evidence="7">
    <location>
        <position position="61"/>
    </location>
</feature>
<comment type="similarity">
    <text evidence="7">Belongs to the cytidine and deoxycytidylate deaminase family.</text>
</comment>
<dbReference type="GO" id="GO:0008270">
    <property type="term" value="F:zinc ion binding"/>
    <property type="evidence" value="ECO:0007669"/>
    <property type="project" value="UniProtKB-UniRule"/>
</dbReference>
<dbReference type="EMBL" id="DF977002">
    <property type="protein sequence ID" value="GAQ25634.1"/>
    <property type="molecule type" value="Genomic_DNA"/>
</dbReference>
<dbReference type="PROSITE" id="PS51747">
    <property type="entry name" value="CYT_DCMP_DEAMINASES_2"/>
    <property type="match status" value="1"/>
</dbReference>
<keyword evidence="2 7" id="KW-0819">tRNA processing</keyword>
<feature type="binding site" evidence="7">
    <location>
        <position position="89"/>
    </location>
    <ligand>
        <name>Zn(2+)</name>
        <dbReference type="ChEBI" id="CHEBI:29105"/>
        <note>catalytic</note>
    </ligand>
</feature>
<dbReference type="Gene3D" id="3.40.140.10">
    <property type="entry name" value="Cytidine Deaminase, domain 2"/>
    <property type="match status" value="1"/>
</dbReference>
<name>A0A0U9HFM1_9FIRM</name>
<dbReference type="RefSeq" id="WP_059033037.1">
    <property type="nucleotide sequence ID" value="NZ_DF977002.1"/>
</dbReference>
<sequence length="156" mass="17208">MSFSKHCQDDVFFMQEAIKEAEKAAELDEVPIGAVIVKDNEIISRAHNLRETLQDATAHAEILAIRQACKTVGSWRLTDCTLYVTLEPCPMCAGAAILSRLKKVVFGAKDPKGGACGSLINILSDERFNHQPEVTGDVLADKCGDILKKFFQDKRK</sequence>
<evidence type="ECO:0000259" key="8">
    <source>
        <dbReference type="PROSITE" id="PS51747"/>
    </source>
</evidence>
<organism evidence="9">
    <name type="scientific">Tepidanaerobacter syntrophicus</name>
    <dbReference type="NCBI Taxonomy" id="224999"/>
    <lineage>
        <taxon>Bacteria</taxon>
        <taxon>Bacillati</taxon>
        <taxon>Bacillota</taxon>
        <taxon>Clostridia</taxon>
        <taxon>Thermosediminibacterales</taxon>
        <taxon>Tepidanaerobacteraceae</taxon>
        <taxon>Tepidanaerobacter</taxon>
    </lineage>
</organism>
<accession>A0A0U9HFM1</accession>
<protein>
    <recommendedName>
        <fullName evidence="7">tRNA-specific adenosine deaminase</fullName>
        <ecNumber evidence="7">3.5.4.33</ecNumber>
    </recommendedName>
</protein>
<evidence type="ECO:0000256" key="5">
    <source>
        <dbReference type="ARBA" id="ARBA00022833"/>
    </source>
</evidence>
<proteinExistence type="inferred from homology"/>
<feature type="domain" description="CMP/dCMP-type deaminase" evidence="8">
    <location>
        <begin position="8"/>
        <end position="127"/>
    </location>
</feature>
<dbReference type="PANTHER" id="PTHR11079:SF202">
    <property type="entry name" value="TRNA-SPECIFIC ADENOSINE DEAMINASE"/>
    <property type="match status" value="1"/>
</dbReference>
<evidence type="ECO:0000313" key="9">
    <source>
        <dbReference type="EMBL" id="GAQ25634.1"/>
    </source>
</evidence>
<evidence type="ECO:0000256" key="1">
    <source>
        <dbReference type="ARBA" id="ARBA00011738"/>
    </source>
</evidence>
<reference evidence="9" key="1">
    <citation type="journal article" date="2016" name="Genome Announc.">
        <title>Draft Genome Sequence of the Syntrophic Lactate-Degrading Bacterium Tepidanaerobacter syntrophicus JLT.</title>
        <authorList>
            <person name="Matsuura N."/>
            <person name="Ohashi A."/>
            <person name="Tourlousse D.M."/>
            <person name="Sekiguchi Y."/>
        </authorList>
    </citation>
    <scope>NUCLEOTIDE SEQUENCE [LARGE SCALE GENOMIC DNA]</scope>
    <source>
        <strain evidence="9">JL</strain>
    </source>
</reference>